<gene>
    <name evidence="1" type="ORF">FP2506_18424</name>
</gene>
<accession>Q0G0U8</accession>
<name>Q0G0U8_9HYPH</name>
<dbReference type="EMBL" id="AATP01000005">
    <property type="protein sequence ID" value="EAU40891.1"/>
    <property type="molecule type" value="Genomic_DNA"/>
</dbReference>
<keyword evidence="2" id="KW-1185">Reference proteome</keyword>
<protein>
    <submittedName>
        <fullName evidence="1">Uncharacterized protein</fullName>
    </submittedName>
</protein>
<evidence type="ECO:0000313" key="1">
    <source>
        <dbReference type="EMBL" id="EAU40891.1"/>
    </source>
</evidence>
<organism evidence="1 2">
    <name type="scientific">Fulvimarina pelagi HTCC2506</name>
    <dbReference type="NCBI Taxonomy" id="314231"/>
    <lineage>
        <taxon>Bacteria</taxon>
        <taxon>Pseudomonadati</taxon>
        <taxon>Pseudomonadota</taxon>
        <taxon>Alphaproteobacteria</taxon>
        <taxon>Hyphomicrobiales</taxon>
        <taxon>Aurantimonadaceae</taxon>
        <taxon>Fulvimarina</taxon>
    </lineage>
</organism>
<evidence type="ECO:0000313" key="2">
    <source>
        <dbReference type="Proteomes" id="UP000004310"/>
    </source>
</evidence>
<sequence>MGGCGEIARHGVFFEIAGTARRVPD</sequence>
<dbReference type="Proteomes" id="UP000004310">
    <property type="component" value="Unassembled WGS sequence"/>
</dbReference>
<proteinExistence type="predicted"/>
<dbReference type="HOGENOM" id="CLU_3418938_0_0_5"/>
<reference evidence="1 2" key="1">
    <citation type="journal article" date="2010" name="J. Bacteriol.">
        <title>Genome sequence of Fulvimarina pelagi HTCC2506T, a Mn(II)-oxidizing alphaproteobacterium possessing an aerobic anoxygenic photosynthetic gene cluster and Xanthorhodopsin.</title>
        <authorList>
            <person name="Kang I."/>
            <person name="Oh H.M."/>
            <person name="Lim S.I."/>
            <person name="Ferriera S."/>
            <person name="Giovannoni S.J."/>
            <person name="Cho J.C."/>
        </authorList>
    </citation>
    <scope>NUCLEOTIDE SEQUENCE [LARGE SCALE GENOMIC DNA]</scope>
    <source>
        <strain evidence="1 2">HTCC2506</strain>
    </source>
</reference>
<dbReference type="AlphaFoldDB" id="Q0G0U8"/>
<comment type="caution">
    <text evidence="1">The sequence shown here is derived from an EMBL/GenBank/DDBJ whole genome shotgun (WGS) entry which is preliminary data.</text>
</comment>